<dbReference type="Proteomes" id="UP000439550">
    <property type="component" value="Unassembled WGS sequence"/>
</dbReference>
<dbReference type="Pfam" id="PF17802">
    <property type="entry name" value="SpaA"/>
    <property type="match status" value="2"/>
</dbReference>
<dbReference type="InterPro" id="IPR041100">
    <property type="entry name" value="TQ"/>
</dbReference>
<accession>A0A7X2CZQ3</accession>
<keyword evidence="6" id="KW-1185">Reference proteome</keyword>
<comment type="caution">
    <text evidence="5">The sequence shown here is derived from an EMBL/GenBank/DDBJ whole genome shotgun (WGS) entry which is preliminary data.</text>
</comment>
<dbReference type="Pfam" id="PF19258">
    <property type="entry name" value="KxYKxGKxW_sig"/>
    <property type="match status" value="1"/>
</dbReference>
<evidence type="ECO:0000259" key="3">
    <source>
        <dbReference type="Pfam" id="PF17802"/>
    </source>
</evidence>
<feature type="domain" description="SpaA-like prealbumin fold" evidence="3">
    <location>
        <begin position="464"/>
        <end position="538"/>
    </location>
</feature>
<feature type="transmembrane region" description="Helical" evidence="2">
    <location>
        <begin position="876"/>
        <end position="898"/>
    </location>
</feature>
<sequence>MKKKNKTMERLTSEQKVSHFRLRKAKKFWLVSGSLLTIALGSGGLVFATQQSNASLPASTTVNWDLATSIGHVTLSTGEADSMTLLTLGDGTPVYCLSPGVPLATASTSAEQDETNAIWSQLTDSQQAIINNIAYLANKQGASSNNMELYWGARLAIWAELDKWGAISTSVVGFGDLNAGFSSNQIVAYQNQLTNQALQLTEQPSFSGSTVSLIQGVSKTVTDSNSVLSNFPYVQSNVSGLSETVSGNNLKLNADITSALGVNKNAITFANMGLGASDRPFFIYSTNGDSSGEVSQPVIASQDPAVNSAALNVNIIGLGETTLTKADADTNSSTPQGEASLSGAVYQLFNKNGSAVKWSDGQDGYPITATAGTKADDTAVVLKMGSDLQLGVKNLVNDQAYYWQEMTAPEGYSLSTKHYAVSFDASSSFDNSTSNYEDKETASDQVAVFSFMFDKVQDVNGSLTGLNGAEFTLTPQTGTKGKALVVTSGTGTDSNGYTVNGLTTFDGAANHAAGNADQDGIPIGDYLLTEITTPDGVSPINPISITSTPNQDSNGNPTSYTVVFKDTGTGQVITTQTIQAKTLTDNDLMFKVNLGSLTDKPVTPVVPTIQTKAHTADGDQTVEANEVSTKTPMYDQVTLTNATKGEEQVAQLHRIVTDDSGKTTSDKVVATVNFTVDDATVKSQENEVQTKVDTSKDNQVSEGSSVTYVWTESLFDAGANTKTATPAAKHDALTDKAETISSPTGHTQVSTNAIEAKTNQKLTDTYQATGLTVGQSYTVKVTGAWDQQKGKVVPATGSLTFKATSTSMTVKVPITVNATGLGGDDLTMLEDLVDATGRLIVSNQSHADQKETFHVTPSTPLQKILNIYLPKTGENLTLTNVLACLGTALVGAGLVFLLRKNIHRAWRFLQYRFRK</sequence>
<evidence type="ECO:0000256" key="1">
    <source>
        <dbReference type="ARBA" id="ARBA00022729"/>
    </source>
</evidence>
<gene>
    <name evidence="5" type="ORF">GHI93_00300</name>
</gene>
<proteinExistence type="predicted"/>
<dbReference type="Gene3D" id="2.60.40.3930">
    <property type="match status" value="1"/>
</dbReference>
<dbReference type="OrthoDB" id="2216808at2"/>
<keyword evidence="2" id="KW-0812">Transmembrane</keyword>
<feature type="domain" description="T-Q ester bond containing" evidence="4">
    <location>
        <begin position="607"/>
        <end position="740"/>
    </location>
</feature>
<evidence type="ECO:0000256" key="2">
    <source>
        <dbReference type="SAM" id="Phobius"/>
    </source>
</evidence>
<keyword evidence="2" id="KW-1133">Transmembrane helix</keyword>
<protein>
    <submittedName>
        <fullName evidence="5">VaFE repeat-containing surface-anchored protein</fullName>
    </submittedName>
</protein>
<dbReference type="Pfam" id="PF18202">
    <property type="entry name" value="TQ"/>
    <property type="match status" value="2"/>
</dbReference>
<organism evidence="5 6">
    <name type="scientific">Lactococcus hircilactis</name>
    <dbReference type="NCBI Taxonomy" id="1494462"/>
    <lineage>
        <taxon>Bacteria</taxon>
        <taxon>Bacillati</taxon>
        <taxon>Bacillota</taxon>
        <taxon>Bacilli</taxon>
        <taxon>Lactobacillales</taxon>
        <taxon>Streptococcaceae</taxon>
        <taxon>Lactococcus</taxon>
    </lineage>
</organism>
<evidence type="ECO:0000313" key="5">
    <source>
        <dbReference type="EMBL" id="MQW38391.1"/>
    </source>
</evidence>
<feature type="domain" description="T-Q ester bond containing" evidence="4">
    <location>
        <begin position="749"/>
        <end position="855"/>
    </location>
</feature>
<name>A0A7X2CZQ3_9LACT</name>
<keyword evidence="2" id="KW-0472">Membrane</keyword>
<dbReference type="InterPro" id="IPR013783">
    <property type="entry name" value="Ig-like_fold"/>
</dbReference>
<dbReference type="AlphaFoldDB" id="A0A7X2CZQ3"/>
<evidence type="ECO:0000259" key="4">
    <source>
        <dbReference type="Pfam" id="PF18202"/>
    </source>
</evidence>
<dbReference type="RefSeq" id="WP_153494544.1">
    <property type="nucleotide sequence ID" value="NZ_CBCRWP010000001.1"/>
</dbReference>
<reference evidence="5 6" key="1">
    <citation type="submission" date="2019-10" db="EMBL/GenBank/DDBJ databases">
        <authorList>
            <person name="Dong K."/>
        </authorList>
    </citation>
    <scope>NUCLEOTIDE SEQUENCE [LARGE SCALE GENOMIC DNA]</scope>
    <source>
        <strain evidence="5 6">DSM 28960</strain>
    </source>
</reference>
<feature type="domain" description="SpaA-like prealbumin fold" evidence="3">
    <location>
        <begin position="337"/>
        <end position="428"/>
    </location>
</feature>
<dbReference type="InterPro" id="IPR041033">
    <property type="entry name" value="SpaA_PFL_dom_1"/>
</dbReference>
<dbReference type="Gene3D" id="2.60.40.10">
    <property type="entry name" value="Immunoglobulins"/>
    <property type="match status" value="2"/>
</dbReference>
<keyword evidence="1" id="KW-0732">Signal</keyword>
<dbReference type="InterPro" id="IPR022263">
    <property type="entry name" value="KxYKxGKxW"/>
</dbReference>
<evidence type="ECO:0000313" key="6">
    <source>
        <dbReference type="Proteomes" id="UP000439550"/>
    </source>
</evidence>
<dbReference type="NCBIfam" id="NF033903">
    <property type="entry name" value="VaFE_rpt"/>
    <property type="match status" value="1"/>
</dbReference>
<dbReference type="EMBL" id="WITJ01000001">
    <property type="protein sequence ID" value="MQW38391.1"/>
    <property type="molecule type" value="Genomic_DNA"/>
</dbReference>